<keyword evidence="6" id="KW-0949">S-adenosyl-L-methionine</keyword>
<dbReference type="PANTHER" id="PTHR45790">
    <property type="entry name" value="SIROHEME SYNTHASE-RELATED"/>
    <property type="match status" value="1"/>
</dbReference>
<dbReference type="EMBL" id="AP014946">
    <property type="protein sequence ID" value="BAT57512.1"/>
    <property type="molecule type" value="Genomic_DNA"/>
</dbReference>
<dbReference type="CDD" id="cd11642">
    <property type="entry name" value="SUMT"/>
    <property type="match status" value="1"/>
</dbReference>
<dbReference type="GO" id="GO:0009236">
    <property type="term" value="P:cobalamin biosynthetic process"/>
    <property type="evidence" value="ECO:0007669"/>
    <property type="project" value="UniProtKB-KW"/>
</dbReference>
<dbReference type="PIRSF" id="PIRSF036426">
    <property type="entry name" value="Sirohaem_synth"/>
    <property type="match status" value="1"/>
</dbReference>
<feature type="domain" description="Sirohaem synthase dimerisation" evidence="16">
    <location>
        <begin position="172"/>
        <end position="212"/>
    </location>
</feature>
<name>A0A0S3PNI3_9BRAD</name>
<evidence type="ECO:0000256" key="12">
    <source>
        <dbReference type="ARBA" id="ARBA00025705"/>
    </source>
</evidence>
<dbReference type="InterPro" id="IPR006367">
    <property type="entry name" value="Sirohaem_synthase_N"/>
</dbReference>
<dbReference type="NCBIfam" id="TIGR01469">
    <property type="entry name" value="cobA_cysG_Cterm"/>
    <property type="match status" value="1"/>
</dbReference>
<dbReference type="AlphaFoldDB" id="A0A0S3PNI3"/>
<dbReference type="Gene3D" id="3.30.160.110">
    <property type="entry name" value="Siroheme synthase, domain 2"/>
    <property type="match status" value="1"/>
</dbReference>
<dbReference type="RefSeq" id="WP_096350282.1">
    <property type="nucleotide sequence ID" value="NZ_AP014946.1"/>
</dbReference>
<dbReference type="Proteomes" id="UP000236884">
    <property type="component" value="Chromosome"/>
</dbReference>
<keyword evidence="9" id="KW-0456">Lyase</keyword>
<dbReference type="PROSITE" id="PS00839">
    <property type="entry name" value="SUMT_1"/>
    <property type="match status" value="1"/>
</dbReference>
<feature type="active site" description="Proton acceptor" evidence="14">
    <location>
        <position position="268"/>
    </location>
</feature>
<evidence type="ECO:0000256" key="8">
    <source>
        <dbReference type="ARBA" id="ARBA00023027"/>
    </source>
</evidence>
<dbReference type="InterPro" id="IPR003043">
    <property type="entry name" value="Uropor_MeTrfase_CS"/>
</dbReference>
<evidence type="ECO:0000256" key="3">
    <source>
        <dbReference type="ARBA" id="ARBA00022573"/>
    </source>
</evidence>
<dbReference type="GO" id="GO:0004851">
    <property type="term" value="F:uroporphyrin-III C-methyltransferase activity"/>
    <property type="evidence" value="ECO:0007669"/>
    <property type="project" value="InterPro"/>
</dbReference>
<protein>
    <submittedName>
        <fullName evidence="17">Siroheme synthase</fullName>
    </submittedName>
</protein>
<dbReference type="SUPFAM" id="SSF53790">
    <property type="entry name" value="Tetrapyrrole methylase"/>
    <property type="match status" value="1"/>
</dbReference>
<dbReference type="GO" id="GO:0043115">
    <property type="term" value="F:precorrin-2 dehydrogenase activity"/>
    <property type="evidence" value="ECO:0007669"/>
    <property type="project" value="UniProtKB-EC"/>
</dbReference>
<feature type="domain" description="Tetrapyrrole methylase" evidence="15">
    <location>
        <begin position="238"/>
        <end position="449"/>
    </location>
</feature>
<keyword evidence="7" id="KW-0560">Oxidoreductase</keyword>
<dbReference type="InterPro" id="IPR014777">
    <property type="entry name" value="4pyrrole_Mease_sub1"/>
</dbReference>
<dbReference type="SUPFAM" id="SSF75615">
    <property type="entry name" value="Siroheme synthase middle domains-like"/>
    <property type="match status" value="1"/>
</dbReference>
<keyword evidence="8" id="KW-0520">NAD</keyword>
<dbReference type="InterPro" id="IPR000878">
    <property type="entry name" value="4pyrrol_Mease"/>
</dbReference>
<dbReference type="FunFam" id="3.40.1010.10:FF:000001">
    <property type="entry name" value="Siroheme synthase"/>
    <property type="match status" value="1"/>
</dbReference>
<evidence type="ECO:0000256" key="2">
    <source>
        <dbReference type="ARBA" id="ARBA00005879"/>
    </source>
</evidence>
<organism evidence="17 18">
    <name type="scientific">Variibacter gotjawalensis</name>
    <dbReference type="NCBI Taxonomy" id="1333996"/>
    <lineage>
        <taxon>Bacteria</taxon>
        <taxon>Pseudomonadati</taxon>
        <taxon>Pseudomonadota</taxon>
        <taxon>Alphaproteobacteria</taxon>
        <taxon>Hyphomicrobiales</taxon>
        <taxon>Nitrobacteraceae</taxon>
        <taxon>Variibacter</taxon>
    </lineage>
</organism>
<dbReference type="Pfam" id="PF00590">
    <property type="entry name" value="TP_methylase"/>
    <property type="match status" value="1"/>
</dbReference>
<evidence type="ECO:0000256" key="5">
    <source>
        <dbReference type="ARBA" id="ARBA00022679"/>
    </source>
</evidence>
<comment type="catalytic activity">
    <reaction evidence="13">
        <text>precorrin-2 + NAD(+) = sirohydrochlorin + NADH + 2 H(+)</text>
        <dbReference type="Rhea" id="RHEA:15613"/>
        <dbReference type="ChEBI" id="CHEBI:15378"/>
        <dbReference type="ChEBI" id="CHEBI:57540"/>
        <dbReference type="ChEBI" id="CHEBI:57945"/>
        <dbReference type="ChEBI" id="CHEBI:58351"/>
        <dbReference type="ChEBI" id="CHEBI:58827"/>
        <dbReference type="EC" id="1.3.1.76"/>
    </reaction>
</comment>
<feature type="active site" description="Proton donor" evidence="14">
    <location>
        <position position="290"/>
    </location>
</feature>
<reference evidence="17 18" key="1">
    <citation type="submission" date="2015-08" db="EMBL/GenBank/DDBJ databases">
        <title>Investigation of the bacterial diversity of lava forest soil.</title>
        <authorList>
            <person name="Lee J.S."/>
        </authorList>
    </citation>
    <scope>NUCLEOTIDE SEQUENCE [LARGE SCALE GENOMIC DNA]</scope>
    <source>
        <strain evidence="17 18">GJW-30</strain>
    </source>
</reference>
<dbReference type="UniPathway" id="UPA00262">
    <property type="reaction ID" value="UER00211"/>
</dbReference>
<dbReference type="PANTHER" id="PTHR45790:SF3">
    <property type="entry name" value="S-ADENOSYL-L-METHIONINE-DEPENDENT UROPORPHYRINOGEN III METHYLTRANSFERASE, CHLOROPLASTIC"/>
    <property type="match status" value="1"/>
</dbReference>
<evidence type="ECO:0000256" key="11">
    <source>
        <dbReference type="ARBA" id="ARBA00023268"/>
    </source>
</evidence>
<keyword evidence="3" id="KW-0169">Cobalamin biosynthesis</keyword>
<dbReference type="InterPro" id="IPR019478">
    <property type="entry name" value="Sirohaem_synthase_dimer_dom"/>
</dbReference>
<dbReference type="GO" id="GO:0051287">
    <property type="term" value="F:NAD binding"/>
    <property type="evidence" value="ECO:0007669"/>
    <property type="project" value="InterPro"/>
</dbReference>
<dbReference type="NCBIfam" id="NF004790">
    <property type="entry name" value="PRK06136.1"/>
    <property type="match status" value="1"/>
</dbReference>
<gene>
    <name evidence="17" type="primary">cysG_1</name>
    <name evidence="17" type="ORF">GJW-30_1_00017</name>
</gene>
<evidence type="ECO:0000313" key="17">
    <source>
        <dbReference type="EMBL" id="BAT57512.1"/>
    </source>
</evidence>
<keyword evidence="4" id="KW-0489">Methyltransferase</keyword>
<dbReference type="KEGG" id="vgo:GJW-30_1_00017"/>
<dbReference type="GO" id="GO:0032259">
    <property type="term" value="P:methylation"/>
    <property type="evidence" value="ECO:0007669"/>
    <property type="project" value="UniProtKB-KW"/>
</dbReference>
<dbReference type="NCBIfam" id="TIGR01470">
    <property type="entry name" value="cysG_Nterm"/>
    <property type="match status" value="1"/>
</dbReference>
<dbReference type="InterPro" id="IPR012409">
    <property type="entry name" value="Sirohaem_synth"/>
</dbReference>
<keyword evidence="5" id="KW-0808">Transferase</keyword>
<dbReference type="InterPro" id="IPR035996">
    <property type="entry name" value="4pyrrol_Methylase_sf"/>
</dbReference>
<dbReference type="OrthoDB" id="9815856at2"/>
<evidence type="ECO:0000256" key="7">
    <source>
        <dbReference type="ARBA" id="ARBA00023002"/>
    </source>
</evidence>
<dbReference type="Gene3D" id="3.40.1010.10">
    <property type="entry name" value="Cobalt-precorrin-4 Transmethylase, Domain 1"/>
    <property type="match status" value="1"/>
</dbReference>
<evidence type="ECO:0000313" key="18">
    <source>
        <dbReference type="Proteomes" id="UP000236884"/>
    </source>
</evidence>
<dbReference type="Pfam" id="PF10414">
    <property type="entry name" value="CysG_dimeriser"/>
    <property type="match status" value="1"/>
</dbReference>
<evidence type="ECO:0000256" key="1">
    <source>
        <dbReference type="ARBA" id="ARBA00005010"/>
    </source>
</evidence>
<keyword evidence="11" id="KW-0511">Multifunctional enzyme</keyword>
<dbReference type="GO" id="GO:0051266">
    <property type="term" value="F:sirohydrochlorin ferrochelatase activity"/>
    <property type="evidence" value="ECO:0007669"/>
    <property type="project" value="InterPro"/>
</dbReference>
<keyword evidence="18" id="KW-1185">Reference proteome</keyword>
<dbReference type="SUPFAM" id="SSF51735">
    <property type="entry name" value="NAD(P)-binding Rossmann-fold domains"/>
    <property type="match status" value="1"/>
</dbReference>
<evidence type="ECO:0000259" key="15">
    <source>
        <dbReference type="Pfam" id="PF00590"/>
    </source>
</evidence>
<dbReference type="Gene3D" id="3.40.50.720">
    <property type="entry name" value="NAD(P)-binding Rossmann-like Domain"/>
    <property type="match status" value="1"/>
</dbReference>
<keyword evidence="10" id="KW-0627">Porphyrin biosynthesis</keyword>
<dbReference type="InterPro" id="IPR050161">
    <property type="entry name" value="Siro_Cobalamin_biosynth"/>
</dbReference>
<comment type="similarity">
    <text evidence="2">Belongs to the precorrin methyltransferase family.</text>
</comment>
<evidence type="ECO:0000256" key="14">
    <source>
        <dbReference type="PIRSR" id="PIRSR036426-1"/>
    </source>
</evidence>
<dbReference type="GO" id="GO:0019354">
    <property type="term" value="P:siroheme biosynthetic process"/>
    <property type="evidence" value="ECO:0007669"/>
    <property type="project" value="UniProtKB-UniPathway"/>
</dbReference>
<accession>A0A0S3PNI3</accession>
<evidence type="ECO:0000259" key="16">
    <source>
        <dbReference type="Pfam" id="PF10414"/>
    </source>
</evidence>
<proteinExistence type="inferred from homology"/>
<sequence length="486" mass="50937">MNALRKPSELKPRGLEPLARLPVFFGLEGKRVVLEGSTPAAAWKLEMMLAAGADVALFSAEPCEELLALAADPVRGSVTIHPRSATLDDLSGAMLAIGAFEDDCDAAVFASLARGAGVPVNVIDKPAFCDFSFGAIVNRSPLVIGISTDGAAPIFAQAVRSKIESMIPRGFSRWADAARRWRSAVQSSGLSFGGRRRFWQHFVARAVAEPEREPQEHERGEMIAAVSCEPGAGDAGSVTLVGAGPGDPELLTLRAVRALQSADVILIDDLVAPEVLDFARREAKKMLIGKTGHGPSCKQDEINALMVTLARAGKRVVRLKGGDPMVFGRAGEEIDACAAAGIAVEIVPGVTAAQGAASRIGISLTHRDHARRVQFVTGHDKHGGLAPDLCWASIADTAATTVVYMPGKVIAAFTETAIANGLPPQTPTIAISRATRSDETTIASTLADLPQRLVDAQLPGPLLVMIGDVFSEKLAASADVKVALSA</sequence>
<dbReference type="InterPro" id="IPR014776">
    <property type="entry name" value="4pyrrole_Mease_sub2"/>
</dbReference>
<comment type="pathway">
    <text evidence="1">Porphyrin-containing compound metabolism; siroheme biosynthesis; sirohydrochlorin from precorrin-2: step 1/1.</text>
</comment>
<evidence type="ECO:0000256" key="9">
    <source>
        <dbReference type="ARBA" id="ARBA00023239"/>
    </source>
</evidence>
<comment type="pathway">
    <text evidence="12">Porphyrin-containing compound metabolism; siroheme biosynthesis; precorrin-2 from uroporphyrinogen III: step 1/1.</text>
</comment>
<dbReference type="InterPro" id="IPR006366">
    <property type="entry name" value="CobA/CysG_C"/>
</dbReference>
<evidence type="ECO:0000256" key="13">
    <source>
        <dbReference type="ARBA" id="ARBA00047561"/>
    </source>
</evidence>
<dbReference type="InterPro" id="IPR036291">
    <property type="entry name" value="NAD(P)-bd_dom_sf"/>
</dbReference>
<evidence type="ECO:0000256" key="10">
    <source>
        <dbReference type="ARBA" id="ARBA00023244"/>
    </source>
</evidence>
<dbReference type="Gene3D" id="3.30.950.10">
    <property type="entry name" value="Methyltransferase, Cobalt-precorrin-4 Transmethylase, Domain 2"/>
    <property type="match status" value="1"/>
</dbReference>
<evidence type="ECO:0000256" key="4">
    <source>
        <dbReference type="ARBA" id="ARBA00022603"/>
    </source>
</evidence>
<dbReference type="NCBIfam" id="NF007922">
    <property type="entry name" value="PRK10637.1"/>
    <property type="match status" value="1"/>
</dbReference>
<evidence type="ECO:0000256" key="6">
    <source>
        <dbReference type="ARBA" id="ARBA00022691"/>
    </source>
</evidence>
<dbReference type="Pfam" id="PF13241">
    <property type="entry name" value="NAD_binding_7"/>
    <property type="match status" value="1"/>
</dbReference>